<evidence type="ECO:0000259" key="5">
    <source>
        <dbReference type="Pfam" id="PF25989"/>
    </source>
</evidence>
<dbReference type="InterPro" id="IPR058792">
    <property type="entry name" value="Beta-barrel_RND_2"/>
</dbReference>
<dbReference type="EMBL" id="SUNI01000003">
    <property type="protein sequence ID" value="TJZ92827.1"/>
    <property type="molecule type" value="Genomic_DNA"/>
</dbReference>
<name>A0A4U0RCK0_9RHOB</name>
<dbReference type="Gene3D" id="2.40.50.100">
    <property type="match status" value="1"/>
</dbReference>
<dbReference type="GO" id="GO:0015562">
    <property type="term" value="F:efflux transmembrane transporter activity"/>
    <property type="evidence" value="ECO:0007669"/>
    <property type="project" value="TreeGrafter"/>
</dbReference>
<dbReference type="Gene3D" id="2.40.30.170">
    <property type="match status" value="1"/>
</dbReference>
<feature type="domain" description="CusB-like beta-barrel" evidence="4">
    <location>
        <begin position="208"/>
        <end position="279"/>
    </location>
</feature>
<evidence type="ECO:0000313" key="7">
    <source>
        <dbReference type="Proteomes" id="UP000309747"/>
    </source>
</evidence>
<feature type="coiled-coil region" evidence="2">
    <location>
        <begin position="115"/>
        <end position="166"/>
    </location>
</feature>
<protein>
    <submittedName>
        <fullName evidence="6">Efflux RND transporter periplasmic adaptor subunit</fullName>
    </submittedName>
</protein>
<dbReference type="Pfam" id="PF25989">
    <property type="entry name" value="YknX_C"/>
    <property type="match status" value="1"/>
</dbReference>
<feature type="compositionally biased region" description="Acidic residues" evidence="3">
    <location>
        <begin position="346"/>
        <end position="368"/>
    </location>
</feature>
<dbReference type="RefSeq" id="WP_136884750.1">
    <property type="nucleotide sequence ID" value="NZ_SUNI01000003.1"/>
</dbReference>
<gene>
    <name evidence="6" type="ORF">FA743_04770</name>
</gene>
<feature type="compositionally biased region" description="Low complexity" evidence="3">
    <location>
        <begin position="369"/>
        <end position="379"/>
    </location>
</feature>
<dbReference type="OrthoDB" id="9813967at2"/>
<dbReference type="PANTHER" id="PTHR30469">
    <property type="entry name" value="MULTIDRUG RESISTANCE PROTEIN MDTA"/>
    <property type="match status" value="1"/>
</dbReference>
<dbReference type="Gene3D" id="1.10.287.470">
    <property type="entry name" value="Helix hairpin bin"/>
    <property type="match status" value="1"/>
</dbReference>
<dbReference type="Proteomes" id="UP000309747">
    <property type="component" value="Unassembled WGS sequence"/>
</dbReference>
<evidence type="ECO:0000256" key="1">
    <source>
        <dbReference type="ARBA" id="ARBA00009477"/>
    </source>
</evidence>
<sequence>MRKGILAITCVLAVALGIGAALGFGGPMIDRIMGAETDEDGDGGPEAQIVRTALVEETEIVERFSAVGDTRAIRSVDILARTAGVVASFDIPGGERVEAGYSLVQLDDRAERAALRQVEARLGDAQATAARTRELSDRNVAADASLDTALADLDLALAELDAARIEVDDRHITAPFAGTVGLTDIEIGRRLEPTDVITTLDDLSQVEIVFNLPESLFQQVEAGQMLKATGAGSDDVFTGELSIVGTRIDPAARFFEVRGVFDNPDGLLTTGMLMNVDLTLETRAAATVPELAIVNIGDEAIVFVPEDGQARERTVRTGLLQDGAVEILEGLEAGETVITTGLQAIEDGDAVEPEDEAQDGEAQGDETTETSAAAAGTAP</sequence>
<organism evidence="6 7">
    <name type="scientific">Paracoccus gahaiensis</name>
    <dbReference type="NCBI Taxonomy" id="1706839"/>
    <lineage>
        <taxon>Bacteria</taxon>
        <taxon>Pseudomonadati</taxon>
        <taxon>Pseudomonadota</taxon>
        <taxon>Alphaproteobacteria</taxon>
        <taxon>Rhodobacterales</taxon>
        <taxon>Paracoccaceae</taxon>
        <taxon>Paracoccus</taxon>
    </lineage>
</organism>
<proteinExistence type="inferred from homology"/>
<evidence type="ECO:0000256" key="2">
    <source>
        <dbReference type="SAM" id="Coils"/>
    </source>
</evidence>
<accession>A0A4U0RCK0</accession>
<dbReference type="AlphaFoldDB" id="A0A4U0RCK0"/>
<dbReference type="GO" id="GO:1990281">
    <property type="term" value="C:efflux pump complex"/>
    <property type="evidence" value="ECO:0007669"/>
    <property type="project" value="TreeGrafter"/>
</dbReference>
<dbReference type="SUPFAM" id="SSF111369">
    <property type="entry name" value="HlyD-like secretion proteins"/>
    <property type="match status" value="1"/>
</dbReference>
<dbReference type="Pfam" id="PF25954">
    <property type="entry name" value="Beta-barrel_RND_2"/>
    <property type="match status" value="1"/>
</dbReference>
<comment type="caution">
    <text evidence="6">The sequence shown here is derived from an EMBL/GenBank/DDBJ whole genome shotgun (WGS) entry which is preliminary data.</text>
</comment>
<dbReference type="InterPro" id="IPR058637">
    <property type="entry name" value="YknX-like_C"/>
</dbReference>
<evidence type="ECO:0000313" key="6">
    <source>
        <dbReference type="EMBL" id="TJZ92827.1"/>
    </source>
</evidence>
<dbReference type="Gene3D" id="2.40.420.20">
    <property type="match status" value="1"/>
</dbReference>
<dbReference type="PANTHER" id="PTHR30469:SF11">
    <property type="entry name" value="BLL4320 PROTEIN"/>
    <property type="match status" value="1"/>
</dbReference>
<feature type="region of interest" description="Disordered" evidence="3">
    <location>
        <begin position="346"/>
        <end position="379"/>
    </location>
</feature>
<evidence type="ECO:0000256" key="3">
    <source>
        <dbReference type="SAM" id="MobiDB-lite"/>
    </source>
</evidence>
<comment type="similarity">
    <text evidence="1">Belongs to the membrane fusion protein (MFP) (TC 8.A.1) family.</text>
</comment>
<dbReference type="InterPro" id="IPR006143">
    <property type="entry name" value="RND_pump_MFP"/>
</dbReference>
<feature type="domain" description="YknX-like C-terminal permuted SH3-like" evidence="5">
    <location>
        <begin position="286"/>
        <end position="352"/>
    </location>
</feature>
<reference evidence="6 7" key="1">
    <citation type="submission" date="2019-04" db="EMBL/GenBank/DDBJ databases">
        <authorList>
            <person name="Li J."/>
        </authorList>
    </citation>
    <scope>NUCLEOTIDE SEQUENCE [LARGE SCALE GENOMIC DNA]</scope>
    <source>
        <strain evidence="6 7">KCTC 42687</strain>
    </source>
</reference>
<dbReference type="NCBIfam" id="TIGR01730">
    <property type="entry name" value="RND_mfp"/>
    <property type="match status" value="1"/>
</dbReference>
<keyword evidence="2" id="KW-0175">Coiled coil</keyword>
<keyword evidence="7" id="KW-1185">Reference proteome</keyword>
<evidence type="ECO:0000259" key="4">
    <source>
        <dbReference type="Pfam" id="PF25954"/>
    </source>
</evidence>